<dbReference type="PANTHER" id="PTHR11138">
    <property type="entry name" value="METHIONYL-TRNA FORMYLTRANSFERASE"/>
    <property type="match status" value="1"/>
</dbReference>
<dbReference type="InterPro" id="IPR002376">
    <property type="entry name" value="Formyl_transf_N"/>
</dbReference>
<comment type="caution">
    <text evidence="3">The sequence shown here is derived from an EMBL/GenBank/DDBJ whole genome shotgun (WGS) entry which is preliminary data.</text>
</comment>
<organism evidence="3 4">
    <name type="scientific">Candidatus Limenecus avicola</name>
    <dbReference type="NCBI Taxonomy" id="2840847"/>
    <lineage>
        <taxon>Bacteria</taxon>
        <taxon>Bacillati</taxon>
        <taxon>Bacillota</taxon>
        <taxon>Clostridia</taxon>
        <taxon>Eubacteriales</taxon>
        <taxon>Clostridiaceae</taxon>
        <taxon>Clostridiaceae incertae sedis</taxon>
        <taxon>Candidatus Limenecus</taxon>
    </lineage>
</organism>
<protein>
    <submittedName>
        <fullName evidence="3">Methionyl-tRNA formyltransferase</fullName>
    </submittedName>
</protein>
<dbReference type="GO" id="GO:0004479">
    <property type="term" value="F:methionyl-tRNA formyltransferase activity"/>
    <property type="evidence" value="ECO:0007669"/>
    <property type="project" value="TreeGrafter"/>
</dbReference>
<dbReference type="Proteomes" id="UP000886748">
    <property type="component" value="Unassembled WGS sequence"/>
</dbReference>
<reference evidence="3" key="1">
    <citation type="submission" date="2020-10" db="EMBL/GenBank/DDBJ databases">
        <authorList>
            <person name="Gilroy R."/>
        </authorList>
    </citation>
    <scope>NUCLEOTIDE SEQUENCE</scope>
    <source>
        <strain evidence="3">CHK154-7741</strain>
    </source>
</reference>
<name>A0A9D1SSS2_9CLOT</name>
<feature type="domain" description="Formyl transferase C-terminal" evidence="2">
    <location>
        <begin position="212"/>
        <end position="299"/>
    </location>
</feature>
<dbReference type="EMBL" id="DVOD01000072">
    <property type="protein sequence ID" value="HIU93462.1"/>
    <property type="molecule type" value="Genomic_DNA"/>
</dbReference>
<evidence type="ECO:0000313" key="3">
    <source>
        <dbReference type="EMBL" id="HIU93462.1"/>
    </source>
</evidence>
<dbReference type="Pfam" id="PF02911">
    <property type="entry name" value="Formyl_trans_C"/>
    <property type="match status" value="1"/>
</dbReference>
<evidence type="ECO:0000259" key="1">
    <source>
        <dbReference type="Pfam" id="PF00551"/>
    </source>
</evidence>
<dbReference type="InterPro" id="IPR011034">
    <property type="entry name" value="Formyl_transferase-like_C_sf"/>
</dbReference>
<reference evidence="3" key="2">
    <citation type="journal article" date="2021" name="PeerJ">
        <title>Extensive microbial diversity within the chicken gut microbiome revealed by metagenomics and culture.</title>
        <authorList>
            <person name="Gilroy R."/>
            <person name="Ravi A."/>
            <person name="Getino M."/>
            <person name="Pursley I."/>
            <person name="Horton D.L."/>
            <person name="Alikhan N.F."/>
            <person name="Baker D."/>
            <person name="Gharbi K."/>
            <person name="Hall N."/>
            <person name="Watson M."/>
            <person name="Adriaenssens E.M."/>
            <person name="Foster-Nyarko E."/>
            <person name="Jarju S."/>
            <person name="Secka A."/>
            <person name="Antonio M."/>
            <person name="Oren A."/>
            <person name="Chaudhuri R.R."/>
            <person name="La Ragione R."/>
            <person name="Hildebrand F."/>
            <person name="Pallen M.J."/>
        </authorList>
    </citation>
    <scope>NUCLEOTIDE SEQUENCE</scope>
    <source>
        <strain evidence="3">CHK154-7741</strain>
    </source>
</reference>
<dbReference type="AlphaFoldDB" id="A0A9D1SSS2"/>
<dbReference type="InterPro" id="IPR005793">
    <property type="entry name" value="Formyl_trans_C"/>
</dbReference>
<evidence type="ECO:0000259" key="2">
    <source>
        <dbReference type="Pfam" id="PF02911"/>
    </source>
</evidence>
<sequence length="323" mass="36809">MKIVIVGYDKMFSNLILGTLDSKNKIVGVFRHERVAIHPWLLFFKDIFAPGKDLSFIKSFKLKEIKARSVNSKEFQKAVLKLNPDIILVGSWSEKFKKPVINLPKIGTINCHPSLLPAYRGPNPYMRVIMNEEKETGITFHLMDENLDTGPILLQKKIDIVQGFNGDTGETLKNKCCVLAREGIKELLCSMEDEIIVPVNQNAKDASYYPQISEKDILIDFTKTSAQINALVRALTPWQPAYIPHKNAFLQVGKIKFFENKTKFHTDRYKPGLVLKKNNKALWILTGDDKIAKIQGLKLFGRLGHIFTPLYLQFFVKSGDICR</sequence>
<dbReference type="PANTHER" id="PTHR11138:SF5">
    <property type="entry name" value="METHIONYL-TRNA FORMYLTRANSFERASE, MITOCHONDRIAL"/>
    <property type="match status" value="1"/>
</dbReference>
<dbReference type="Pfam" id="PF00551">
    <property type="entry name" value="Formyl_trans_N"/>
    <property type="match status" value="1"/>
</dbReference>
<proteinExistence type="predicted"/>
<dbReference type="InterPro" id="IPR036477">
    <property type="entry name" value="Formyl_transf_N_sf"/>
</dbReference>
<dbReference type="CDD" id="cd08369">
    <property type="entry name" value="FMT_core"/>
    <property type="match status" value="1"/>
</dbReference>
<dbReference type="GO" id="GO:0005829">
    <property type="term" value="C:cytosol"/>
    <property type="evidence" value="ECO:0007669"/>
    <property type="project" value="TreeGrafter"/>
</dbReference>
<dbReference type="SUPFAM" id="SSF53328">
    <property type="entry name" value="Formyltransferase"/>
    <property type="match status" value="1"/>
</dbReference>
<feature type="domain" description="Formyl transferase N-terminal" evidence="1">
    <location>
        <begin position="58"/>
        <end position="181"/>
    </location>
</feature>
<dbReference type="SUPFAM" id="SSF50486">
    <property type="entry name" value="FMT C-terminal domain-like"/>
    <property type="match status" value="1"/>
</dbReference>
<evidence type="ECO:0000313" key="4">
    <source>
        <dbReference type="Proteomes" id="UP000886748"/>
    </source>
</evidence>
<dbReference type="Gene3D" id="3.40.50.12230">
    <property type="match status" value="1"/>
</dbReference>
<accession>A0A9D1SSS2</accession>
<gene>
    <name evidence="3" type="ORF">IAD26_10075</name>
</gene>